<evidence type="ECO:0000256" key="1">
    <source>
        <dbReference type="SAM" id="MobiDB-lite"/>
    </source>
</evidence>
<dbReference type="Proteomes" id="UP000746747">
    <property type="component" value="Unassembled WGS sequence"/>
</dbReference>
<keyword evidence="3" id="KW-1185">Reference proteome</keyword>
<proteinExistence type="predicted"/>
<dbReference type="EMBL" id="CAKAEH010000878">
    <property type="protein sequence ID" value="CAG9532128.1"/>
    <property type="molecule type" value="Genomic_DNA"/>
</dbReference>
<sequence>MFRFSHPNSTDAFVAIAVGYADQPIDHFNDISISSSSSSPPPLPPPSPSPSSPPATATATATATAHDSVFNPLLKNCFQQKKAENSA</sequence>
<comment type="caution">
    <text evidence="2">The sequence shown here is derived from an EMBL/GenBank/DDBJ whole genome shotgun (WGS) entry which is preliminary data.</text>
</comment>
<name>A0A8J2PY36_9BILA</name>
<gene>
    <name evidence="2" type="ORF">CJOHNSTONI_LOCUS2469</name>
</gene>
<evidence type="ECO:0000313" key="3">
    <source>
        <dbReference type="Proteomes" id="UP000746747"/>
    </source>
</evidence>
<protein>
    <submittedName>
        <fullName evidence="2">Uncharacterized protein</fullName>
    </submittedName>
</protein>
<feature type="region of interest" description="Disordered" evidence="1">
    <location>
        <begin position="29"/>
        <end position="62"/>
    </location>
</feature>
<organism evidence="2 3">
    <name type="scientific">Cercopithifilaria johnstoni</name>
    <dbReference type="NCBI Taxonomy" id="2874296"/>
    <lineage>
        <taxon>Eukaryota</taxon>
        <taxon>Metazoa</taxon>
        <taxon>Ecdysozoa</taxon>
        <taxon>Nematoda</taxon>
        <taxon>Chromadorea</taxon>
        <taxon>Rhabditida</taxon>
        <taxon>Spirurina</taxon>
        <taxon>Spiruromorpha</taxon>
        <taxon>Filarioidea</taxon>
        <taxon>Onchocercidae</taxon>
        <taxon>Cercopithifilaria</taxon>
    </lineage>
</organism>
<feature type="compositionally biased region" description="Pro residues" evidence="1">
    <location>
        <begin position="39"/>
        <end position="53"/>
    </location>
</feature>
<evidence type="ECO:0000313" key="2">
    <source>
        <dbReference type="EMBL" id="CAG9532128.1"/>
    </source>
</evidence>
<accession>A0A8J2PY36</accession>
<dbReference type="AlphaFoldDB" id="A0A8J2PY36"/>
<reference evidence="2" key="1">
    <citation type="submission" date="2021-09" db="EMBL/GenBank/DDBJ databases">
        <authorList>
            <consortium name="Pathogen Informatics"/>
        </authorList>
    </citation>
    <scope>NUCLEOTIDE SEQUENCE</scope>
</reference>